<dbReference type="InParanoid" id="A0A0V1AQA7"/>
<protein>
    <submittedName>
        <fullName evidence="1">Uncharacterized protein</fullName>
    </submittedName>
</protein>
<feature type="non-terminal residue" evidence="1">
    <location>
        <position position="61"/>
    </location>
</feature>
<comment type="caution">
    <text evidence="1">The sequence shown here is derived from an EMBL/GenBank/DDBJ whole genome shotgun (WGS) entry which is preliminary data.</text>
</comment>
<sequence length="61" mass="6839">LIDTSRTHKGGKELKLTSTITIRLVDVVETRMLFQECEVLTYVITTMCSGDAQLLLVNQVI</sequence>
<organism evidence="1 2">
    <name type="scientific">Trichinella spiralis</name>
    <name type="common">Trichina worm</name>
    <dbReference type="NCBI Taxonomy" id="6334"/>
    <lineage>
        <taxon>Eukaryota</taxon>
        <taxon>Metazoa</taxon>
        <taxon>Ecdysozoa</taxon>
        <taxon>Nematoda</taxon>
        <taxon>Enoplea</taxon>
        <taxon>Dorylaimia</taxon>
        <taxon>Trichinellida</taxon>
        <taxon>Trichinellidae</taxon>
        <taxon>Trichinella</taxon>
    </lineage>
</organism>
<accession>A0A0V1AQA7</accession>
<keyword evidence="2" id="KW-1185">Reference proteome</keyword>
<proteinExistence type="predicted"/>
<feature type="non-terminal residue" evidence="1">
    <location>
        <position position="1"/>
    </location>
</feature>
<name>A0A0V1AQA7_TRISP</name>
<dbReference type="Proteomes" id="UP000054776">
    <property type="component" value="Unassembled WGS sequence"/>
</dbReference>
<gene>
    <name evidence="1" type="ORF">T01_5387</name>
</gene>
<dbReference type="EMBL" id="JYDH01000298">
    <property type="protein sequence ID" value="KRY26994.1"/>
    <property type="molecule type" value="Genomic_DNA"/>
</dbReference>
<reference evidence="1 2" key="1">
    <citation type="submission" date="2015-01" db="EMBL/GenBank/DDBJ databases">
        <title>Evolution of Trichinella species and genotypes.</title>
        <authorList>
            <person name="Korhonen P.K."/>
            <person name="Edoardo P."/>
            <person name="Giuseppe L.R."/>
            <person name="Gasser R.B."/>
        </authorList>
    </citation>
    <scope>NUCLEOTIDE SEQUENCE [LARGE SCALE GENOMIC DNA]</scope>
    <source>
        <strain evidence="1">ISS3</strain>
    </source>
</reference>
<dbReference type="AlphaFoldDB" id="A0A0V1AQA7"/>
<evidence type="ECO:0000313" key="2">
    <source>
        <dbReference type="Proteomes" id="UP000054776"/>
    </source>
</evidence>
<evidence type="ECO:0000313" key="1">
    <source>
        <dbReference type="EMBL" id="KRY26994.1"/>
    </source>
</evidence>